<dbReference type="SUPFAM" id="SSF53335">
    <property type="entry name" value="S-adenosyl-L-methionine-dependent methyltransferases"/>
    <property type="match status" value="1"/>
</dbReference>
<sequence length="281" mass="30092">MPEGWEWDDTLFLGSAPYYRRGRLPYAPGLAELLAGVLKLDGRGRLLDVGCGPGILALGLAHLFGEVVGLDPDGGMIAEAGQLADEAGVARKTRWVRARAEELPAGLGTFTVATFGQSFHWMDRDLVAATVRDMLRPAGALVHIADLKTETLTVDGLPYPGVPYAAIGDLVGRYLGPVRRAGRGVLLYGTPSGEADVLGRAGFSGPERYVVPGGQALERSCDDVLAWVFSTSSSAPHLFGTRRGDFEADLGRLLRETSPVGLFSERQPSTEAFVWREPSAR</sequence>
<accession>A0A2T7SW42</accession>
<evidence type="ECO:0000259" key="3">
    <source>
        <dbReference type="Pfam" id="PF13649"/>
    </source>
</evidence>
<dbReference type="GO" id="GO:0032259">
    <property type="term" value="P:methylation"/>
    <property type="evidence" value="ECO:0007669"/>
    <property type="project" value="UniProtKB-KW"/>
</dbReference>
<dbReference type="GO" id="GO:0008168">
    <property type="term" value="F:methyltransferase activity"/>
    <property type="evidence" value="ECO:0007669"/>
    <property type="project" value="UniProtKB-KW"/>
</dbReference>
<feature type="domain" description="Methyltransferase" evidence="3">
    <location>
        <begin position="47"/>
        <end position="139"/>
    </location>
</feature>
<name>A0A2T7SW42_9ACTN</name>
<dbReference type="InterPro" id="IPR051052">
    <property type="entry name" value="Diverse_substrate_MTase"/>
</dbReference>
<dbReference type="STRING" id="1440053.GCA_000718095_04414"/>
<keyword evidence="5" id="KW-1185">Reference proteome</keyword>
<keyword evidence="1 4" id="KW-0489">Methyltransferase</keyword>
<reference evidence="4 5" key="1">
    <citation type="submission" date="2013-12" db="EMBL/GenBank/DDBJ databases">
        <title>Annotated genome of Streptomyces scopuliridis.</title>
        <authorList>
            <person name="Olson J.B."/>
        </authorList>
    </citation>
    <scope>NUCLEOTIDE SEQUENCE [LARGE SCALE GENOMIC DNA]</scope>
    <source>
        <strain evidence="4 5">RB72</strain>
    </source>
</reference>
<evidence type="ECO:0000256" key="2">
    <source>
        <dbReference type="ARBA" id="ARBA00022679"/>
    </source>
</evidence>
<dbReference type="AlphaFoldDB" id="A0A2T7SW42"/>
<dbReference type="RefSeq" id="WP_030353420.1">
    <property type="nucleotide sequence ID" value="NZ_AZSP01000283.1"/>
</dbReference>
<proteinExistence type="predicted"/>
<dbReference type="EMBL" id="AZSP01000283">
    <property type="protein sequence ID" value="PVE07128.1"/>
    <property type="molecule type" value="Genomic_DNA"/>
</dbReference>
<dbReference type="PANTHER" id="PTHR44942">
    <property type="entry name" value="METHYLTRANSF_11 DOMAIN-CONTAINING PROTEIN"/>
    <property type="match status" value="1"/>
</dbReference>
<organism evidence="4 5">
    <name type="scientific">Streptomyces scopuliridis RB72</name>
    <dbReference type="NCBI Taxonomy" id="1440053"/>
    <lineage>
        <taxon>Bacteria</taxon>
        <taxon>Bacillati</taxon>
        <taxon>Actinomycetota</taxon>
        <taxon>Actinomycetes</taxon>
        <taxon>Kitasatosporales</taxon>
        <taxon>Streptomycetaceae</taxon>
        <taxon>Streptomyces</taxon>
    </lineage>
</organism>
<comment type="caution">
    <text evidence="4">The sequence shown here is derived from an EMBL/GenBank/DDBJ whole genome shotgun (WGS) entry which is preliminary data.</text>
</comment>
<dbReference type="Gene3D" id="3.40.50.150">
    <property type="entry name" value="Vaccinia Virus protein VP39"/>
    <property type="match status" value="1"/>
</dbReference>
<keyword evidence="2 4" id="KW-0808">Transferase</keyword>
<dbReference type="OrthoDB" id="9797252at2"/>
<dbReference type="InterPro" id="IPR029063">
    <property type="entry name" value="SAM-dependent_MTases_sf"/>
</dbReference>
<dbReference type="Pfam" id="PF13649">
    <property type="entry name" value="Methyltransf_25"/>
    <property type="match status" value="1"/>
</dbReference>
<dbReference type="InterPro" id="IPR041698">
    <property type="entry name" value="Methyltransf_25"/>
</dbReference>
<evidence type="ECO:0000313" key="4">
    <source>
        <dbReference type="EMBL" id="PVE07128.1"/>
    </source>
</evidence>
<evidence type="ECO:0000313" key="5">
    <source>
        <dbReference type="Proteomes" id="UP000245992"/>
    </source>
</evidence>
<gene>
    <name evidence="4" type="ORF">Y717_25770</name>
</gene>
<dbReference type="PANTHER" id="PTHR44942:SF4">
    <property type="entry name" value="METHYLTRANSFERASE TYPE 11 DOMAIN-CONTAINING PROTEIN"/>
    <property type="match status" value="1"/>
</dbReference>
<dbReference type="Proteomes" id="UP000245992">
    <property type="component" value="Unassembled WGS sequence"/>
</dbReference>
<protein>
    <submittedName>
        <fullName evidence="4">Methyltransferase</fullName>
    </submittedName>
</protein>
<evidence type="ECO:0000256" key="1">
    <source>
        <dbReference type="ARBA" id="ARBA00022603"/>
    </source>
</evidence>
<dbReference type="CDD" id="cd02440">
    <property type="entry name" value="AdoMet_MTases"/>
    <property type="match status" value="1"/>
</dbReference>